<dbReference type="EMBL" id="WAIE01000001">
    <property type="protein sequence ID" value="KAB1442871.1"/>
    <property type="molecule type" value="Genomic_DNA"/>
</dbReference>
<dbReference type="InterPro" id="IPR046341">
    <property type="entry name" value="SET_dom_sf"/>
</dbReference>
<gene>
    <name evidence="2" type="ORF">F8A88_00925</name>
</gene>
<feature type="domain" description="SET" evidence="1">
    <location>
        <begin position="4"/>
        <end position="112"/>
    </location>
</feature>
<dbReference type="AlphaFoldDB" id="A0A6N6N560"/>
<dbReference type="InterPro" id="IPR001214">
    <property type="entry name" value="SET_dom"/>
</dbReference>
<dbReference type="SUPFAM" id="SSF82199">
    <property type="entry name" value="SET domain"/>
    <property type="match status" value="1"/>
</dbReference>
<dbReference type="CDD" id="cd08161">
    <property type="entry name" value="SET"/>
    <property type="match status" value="1"/>
</dbReference>
<organism evidence="2 3">
    <name type="scientific">Pseudodesulfovibrio senegalensis</name>
    <dbReference type="NCBI Taxonomy" id="1721087"/>
    <lineage>
        <taxon>Bacteria</taxon>
        <taxon>Pseudomonadati</taxon>
        <taxon>Thermodesulfobacteriota</taxon>
        <taxon>Desulfovibrionia</taxon>
        <taxon>Desulfovibrionales</taxon>
        <taxon>Desulfovibrionaceae</taxon>
    </lineage>
</organism>
<accession>A0A6N6N560</accession>
<dbReference type="RefSeq" id="WP_151149061.1">
    <property type="nucleotide sequence ID" value="NZ_WAIE01000001.1"/>
</dbReference>
<sequence>MIHPNTVIKTVSPEIGIGVFATHCIPKGTIVVVRDQVDTCLTQTEFQHMAEPMRSFMETYFYHDKHGNLVLSWDHARYMNHSCNSNTMMTDYHLEIAVRDIAPGEEVTTEYGLLNIQEPYELFCHCDNCRKALRLDDIDVHAKDWDKLIQAALHAVPLVDQPLWPLLTPNRQERLQRLLQGSTPYSSVRSLKWRRPKKG</sequence>
<dbReference type="Proteomes" id="UP000438699">
    <property type="component" value="Unassembled WGS sequence"/>
</dbReference>
<evidence type="ECO:0000313" key="3">
    <source>
        <dbReference type="Proteomes" id="UP000438699"/>
    </source>
</evidence>
<keyword evidence="3" id="KW-1185">Reference proteome</keyword>
<evidence type="ECO:0000313" key="2">
    <source>
        <dbReference type="EMBL" id="KAB1442871.1"/>
    </source>
</evidence>
<protein>
    <submittedName>
        <fullName evidence="2">SET domain-containing protein</fullName>
    </submittedName>
</protein>
<dbReference type="PROSITE" id="PS50280">
    <property type="entry name" value="SET"/>
    <property type="match status" value="1"/>
</dbReference>
<name>A0A6N6N560_9BACT</name>
<dbReference type="Gene3D" id="2.170.270.10">
    <property type="entry name" value="SET domain"/>
    <property type="match status" value="1"/>
</dbReference>
<evidence type="ECO:0000259" key="1">
    <source>
        <dbReference type="PROSITE" id="PS50280"/>
    </source>
</evidence>
<comment type="caution">
    <text evidence="2">The sequence shown here is derived from an EMBL/GenBank/DDBJ whole genome shotgun (WGS) entry which is preliminary data.</text>
</comment>
<dbReference type="OrthoDB" id="9804945at2"/>
<proteinExistence type="predicted"/>
<reference evidence="2 3" key="1">
    <citation type="journal article" date="2017" name="Int. J. Syst. Evol. Microbiol.">
        <title>Desulfovibrio senegalensis sp. nov., a mesophilic sulfate reducer isolated from marine sediment.</title>
        <authorList>
            <person name="Thioye A."/>
            <person name="Gam Z.B.A."/>
            <person name="Mbengue M."/>
            <person name="Cayol J.L."/>
            <person name="Joseph-Bartoli M."/>
            <person name="Toure-Kane C."/>
            <person name="Labat M."/>
        </authorList>
    </citation>
    <scope>NUCLEOTIDE SEQUENCE [LARGE SCALE GENOMIC DNA]</scope>
    <source>
        <strain evidence="2 3">DSM 101509</strain>
    </source>
</reference>
<dbReference type="Pfam" id="PF00856">
    <property type="entry name" value="SET"/>
    <property type="match status" value="1"/>
</dbReference>